<dbReference type="Pfam" id="PF08842">
    <property type="entry name" value="Mfa2"/>
    <property type="match status" value="1"/>
</dbReference>
<dbReference type="InterPro" id="IPR014941">
    <property type="entry name" value="FimB/Mfa2/Mfa3"/>
</dbReference>
<evidence type="ECO:0000313" key="8">
    <source>
        <dbReference type="EMBL" id="RGU54945.1"/>
    </source>
</evidence>
<dbReference type="GeneID" id="61274858"/>
<name>A0A412TMD1_9BACT</name>
<keyword evidence="5" id="KW-0564">Palmitate</keyword>
<dbReference type="PROSITE" id="PS51257">
    <property type="entry name" value="PROKAR_LIPOPROTEIN"/>
    <property type="match status" value="1"/>
</dbReference>
<evidence type="ECO:0000313" key="9">
    <source>
        <dbReference type="Proteomes" id="UP000284243"/>
    </source>
</evidence>
<comment type="caution">
    <text evidence="8">The sequence shown here is derived from an EMBL/GenBank/DDBJ whole genome shotgun (WGS) entry which is preliminary data.</text>
</comment>
<proteinExistence type="inferred from homology"/>
<reference evidence="8 9" key="1">
    <citation type="submission" date="2018-08" db="EMBL/GenBank/DDBJ databases">
        <title>A genome reference for cultivated species of the human gut microbiota.</title>
        <authorList>
            <person name="Zou Y."/>
            <person name="Xue W."/>
            <person name="Luo G."/>
        </authorList>
    </citation>
    <scope>NUCLEOTIDE SEQUENCE [LARGE SCALE GENOMIC DNA]</scope>
    <source>
        <strain evidence="8 9">AF16-14</strain>
    </source>
</reference>
<accession>A0A412TMD1</accession>
<sequence length="307" mass="34158">MRNKSIVCLLFLLAACTTPKIEPPEQTNLNVRMAVEGADKFEHYIQSLTIYAFRRTADQTYVYDSTLAVLDSAGIAVLEGGGGTGYDKVFKMNVAVGDYRLFFVGNANGRIEGKLIPGVTLPQEIVIPGRDDGNEDIYFLGNVYVRIVTEFMEPVSITLSRAVGKLILVLRQVPAQLDSIRMQIGHIASEIGIDGTVSETSTTIRKAWKLDSINAELKDTVVLQAVTMPTMTTSSPFQLTFITQAGQEKTKDMPPLIFRPDKYIRLTATINDDPGAWLSFNLAVTYFIFDYWENKYLPDIPLIPDNK</sequence>
<keyword evidence="7" id="KW-0449">Lipoprotein</keyword>
<evidence type="ECO:0008006" key="10">
    <source>
        <dbReference type="Google" id="ProtNLM"/>
    </source>
</evidence>
<dbReference type="Proteomes" id="UP000284243">
    <property type="component" value="Unassembled WGS sequence"/>
</dbReference>
<evidence type="ECO:0000256" key="7">
    <source>
        <dbReference type="ARBA" id="ARBA00023288"/>
    </source>
</evidence>
<keyword evidence="6" id="KW-0998">Cell outer membrane</keyword>
<dbReference type="RefSeq" id="WP_013611857.1">
    <property type="nucleotide sequence ID" value="NZ_CABJFF010000022.1"/>
</dbReference>
<dbReference type="EMBL" id="QRYC01000023">
    <property type="protein sequence ID" value="RGU54945.1"/>
    <property type="molecule type" value="Genomic_DNA"/>
</dbReference>
<evidence type="ECO:0000256" key="1">
    <source>
        <dbReference type="ARBA" id="ARBA00004442"/>
    </source>
</evidence>
<evidence type="ECO:0000256" key="6">
    <source>
        <dbReference type="ARBA" id="ARBA00023237"/>
    </source>
</evidence>
<organism evidence="8 9">
    <name type="scientific">Odoribacter splanchnicus</name>
    <dbReference type="NCBI Taxonomy" id="28118"/>
    <lineage>
        <taxon>Bacteria</taxon>
        <taxon>Pseudomonadati</taxon>
        <taxon>Bacteroidota</taxon>
        <taxon>Bacteroidia</taxon>
        <taxon>Bacteroidales</taxon>
        <taxon>Odoribacteraceae</taxon>
        <taxon>Odoribacter</taxon>
    </lineage>
</organism>
<keyword evidence="4" id="KW-0472">Membrane</keyword>
<comment type="similarity">
    <text evidence="2">Belongs to the bacteroidetes fimbrillin superfamily. FimB/Mfa2 family.</text>
</comment>
<dbReference type="GO" id="GO:0009279">
    <property type="term" value="C:cell outer membrane"/>
    <property type="evidence" value="ECO:0007669"/>
    <property type="project" value="UniProtKB-SubCell"/>
</dbReference>
<protein>
    <recommendedName>
        <fullName evidence="10">FimB/Mfa2 family fimbrial subunit</fullName>
    </recommendedName>
</protein>
<evidence type="ECO:0000256" key="2">
    <source>
        <dbReference type="ARBA" id="ARBA00007248"/>
    </source>
</evidence>
<comment type="subcellular location">
    <subcellularLocation>
        <location evidence="1">Cell outer membrane</location>
    </subcellularLocation>
</comment>
<evidence type="ECO:0000256" key="5">
    <source>
        <dbReference type="ARBA" id="ARBA00023139"/>
    </source>
</evidence>
<evidence type="ECO:0000256" key="4">
    <source>
        <dbReference type="ARBA" id="ARBA00023136"/>
    </source>
</evidence>
<keyword evidence="3" id="KW-0732">Signal</keyword>
<dbReference type="AlphaFoldDB" id="A0A412TMD1"/>
<gene>
    <name evidence="8" type="ORF">DWW57_14015</name>
</gene>
<evidence type="ECO:0000256" key="3">
    <source>
        <dbReference type="ARBA" id="ARBA00022729"/>
    </source>
</evidence>